<dbReference type="EMBL" id="QNRK01000042">
    <property type="protein sequence ID" value="RBP03787.1"/>
    <property type="molecule type" value="Genomic_DNA"/>
</dbReference>
<comment type="caution">
    <text evidence="2">The sequence shown here is derived from an EMBL/GenBank/DDBJ whole genome shotgun (WGS) entry which is preliminary data.</text>
</comment>
<keyword evidence="1" id="KW-0732">Signal</keyword>
<evidence type="ECO:0000313" key="2">
    <source>
        <dbReference type="EMBL" id="RBP03787.1"/>
    </source>
</evidence>
<dbReference type="AlphaFoldDB" id="A0A366EMY3"/>
<organism evidence="2 3">
    <name type="scientific">Roseiarcus fermentans</name>
    <dbReference type="NCBI Taxonomy" id="1473586"/>
    <lineage>
        <taxon>Bacteria</taxon>
        <taxon>Pseudomonadati</taxon>
        <taxon>Pseudomonadota</taxon>
        <taxon>Alphaproteobacteria</taxon>
        <taxon>Hyphomicrobiales</taxon>
        <taxon>Roseiarcaceae</taxon>
        <taxon>Roseiarcus</taxon>
    </lineage>
</organism>
<sequence length="127" mass="12596">MKPILALLALALAGLALAGCQSTGGPAISAASVQADAKAAVQAFCATGLPAAQPFVAELNAQLQADYRTVSTACALLANGGAINPIAAAAAALALYDGLKATYPKAFTALAPADMTSLRRISVRGLR</sequence>
<dbReference type="RefSeq" id="WP_113892504.1">
    <property type="nucleotide sequence ID" value="NZ_QNRK01000042.1"/>
</dbReference>
<dbReference type="Proteomes" id="UP000253529">
    <property type="component" value="Unassembled WGS sequence"/>
</dbReference>
<protein>
    <submittedName>
        <fullName evidence="2">Uncharacterized protein</fullName>
    </submittedName>
</protein>
<proteinExistence type="predicted"/>
<reference evidence="2 3" key="1">
    <citation type="submission" date="2018-06" db="EMBL/GenBank/DDBJ databases">
        <title>Genomic Encyclopedia of Type Strains, Phase IV (KMG-IV): sequencing the most valuable type-strain genomes for metagenomic binning, comparative biology and taxonomic classification.</title>
        <authorList>
            <person name="Goeker M."/>
        </authorList>
    </citation>
    <scope>NUCLEOTIDE SEQUENCE [LARGE SCALE GENOMIC DNA]</scope>
    <source>
        <strain evidence="2 3">DSM 24875</strain>
    </source>
</reference>
<keyword evidence="3" id="KW-1185">Reference proteome</keyword>
<accession>A0A366EMY3</accession>
<feature type="chain" id="PRO_5017034447" evidence="1">
    <location>
        <begin position="19"/>
        <end position="127"/>
    </location>
</feature>
<gene>
    <name evidence="2" type="ORF">DFR50_14235</name>
</gene>
<evidence type="ECO:0000313" key="3">
    <source>
        <dbReference type="Proteomes" id="UP000253529"/>
    </source>
</evidence>
<name>A0A366EMY3_9HYPH</name>
<dbReference type="PROSITE" id="PS51257">
    <property type="entry name" value="PROKAR_LIPOPROTEIN"/>
    <property type="match status" value="1"/>
</dbReference>
<feature type="signal peptide" evidence="1">
    <location>
        <begin position="1"/>
        <end position="18"/>
    </location>
</feature>
<evidence type="ECO:0000256" key="1">
    <source>
        <dbReference type="SAM" id="SignalP"/>
    </source>
</evidence>